<name>A0ABR3GE07_9PEZI</name>
<gene>
    <name evidence="2" type="ORF">Q9L58_006947</name>
</gene>
<proteinExistence type="predicted"/>
<protein>
    <submittedName>
        <fullName evidence="2">Uncharacterized protein</fullName>
    </submittedName>
</protein>
<reference evidence="2 3" key="1">
    <citation type="submission" date="2024-02" db="EMBL/GenBank/DDBJ databases">
        <title>Discinaceae phylogenomics.</title>
        <authorList>
            <person name="Dirks A.C."/>
            <person name="James T.Y."/>
        </authorList>
    </citation>
    <scope>NUCLEOTIDE SEQUENCE [LARGE SCALE GENOMIC DNA]</scope>
    <source>
        <strain evidence="2 3">ACD0624</strain>
    </source>
</reference>
<sequence>MENAAHVLGFKPLKLITDEELQKLLAQFNTIEVPPTAVDPLVPTTTPDLHTASPDPASVTPDPAPATPPLRRSRRLLGQSPPPISPGRVTKKTSPRARGSPCRICKGKDKDKDPPIKIRMTMISKVQFTDEDAVTRVRMGFKFLPDIEDAGNATTMVLMLGTDMVAEELEGLDMVEVDVRLGFAEE</sequence>
<dbReference type="Proteomes" id="UP001447188">
    <property type="component" value="Unassembled WGS sequence"/>
</dbReference>
<evidence type="ECO:0000313" key="2">
    <source>
        <dbReference type="EMBL" id="KAL0634140.1"/>
    </source>
</evidence>
<dbReference type="EMBL" id="JBBBZM010000103">
    <property type="protein sequence ID" value="KAL0634140.1"/>
    <property type="molecule type" value="Genomic_DNA"/>
</dbReference>
<feature type="region of interest" description="Disordered" evidence="1">
    <location>
        <begin position="36"/>
        <end position="113"/>
    </location>
</feature>
<organism evidence="2 3">
    <name type="scientific">Discina gigas</name>
    <dbReference type="NCBI Taxonomy" id="1032678"/>
    <lineage>
        <taxon>Eukaryota</taxon>
        <taxon>Fungi</taxon>
        <taxon>Dikarya</taxon>
        <taxon>Ascomycota</taxon>
        <taxon>Pezizomycotina</taxon>
        <taxon>Pezizomycetes</taxon>
        <taxon>Pezizales</taxon>
        <taxon>Discinaceae</taxon>
        <taxon>Discina</taxon>
    </lineage>
</organism>
<evidence type="ECO:0000313" key="3">
    <source>
        <dbReference type="Proteomes" id="UP001447188"/>
    </source>
</evidence>
<evidence type="ECO:0000256" key="1">
    <source>
        <dbReference type="SAM" id="MobiDB-lite"/>
    </source>
</evidence>
<keyword evidence="3" id="KW-1185">Reference proteome</keyword>
<accession>A0ABR3GE07</accession>
<comment type="caution">
    <text evidence="2">The sequence shown here is derived from an EMBL/GenBank/DDBJ whole genome shotgun (WGS) entry which is preliminary data.</text>
</comment>